<accession>A0ACC0C4G5</accession>
<keyword evidence="2" id="KW-1185">Reference proteome</keyword>
<evidence type="ECO:0000313" key="1">
    <source>
        <dbReference type="EMBL" id="KAI5679838.1"/>
    </source>
</evidence>
<gene>
    <name evidence="1" type="ORF">M9H77_01065</name>
</gene>
<sequence length="221" mass="24837">MRASLSLCLLSRFLFFWGLNKCTQSRRIENQEKANPISMAMASSRNLMPCAACKILRRRCDENCIFLPYFPPTEPHKFAAVHRIFGASNITKLLQEIPVEDRDDAVTSMVYEATARLRDPVYGCVGLIASLQKHVFRLQSELNAALAETMALRTQLSDALTIRLTTSPPPRAFSVGSENNFSGLIDHQLVNEFNNCFTNNPFDAMLEESCQASEIVPEIPF</sequence>
<name>A0ACC0C4G5_CATRO</name>
<reference evidence="2" key="1">
    <citation type="journal article" date="2023" name="Nat. Plants">
        <title>Single-cell RNA sequencing provides a high-resolution roadmap for understanding the multicellular compartmentation of specialized metabolism.</title>
        <authorList>
            <person name="Sun S."/>
            <person name="Shen X."/>
            <person name="Li Y."/>
            <person name="Li Y."/>
            <person name="Wang S."/>
            <person name="Li R."/>
            <person name="Zhang H."/>
            <person name="Shen G."/>
            <person name="Guo B."/>
            <person name="Wei J."/>
            <person name="Xu J."/>
            <person name="St-Pierre B."/>
            <person name="Chen S."/>
            <person name="Sun C."/>
        </authorList>
    </citation>
    <scope>NUCLEOTIDE SEQUENCE [LARGE SCALE GENOMIC DNA]</scope>
</reference>
<dbReference type="EMBL" id="CM044701">
    <property type="protein sequence ID" value="KAI5679838.1"/>
    <property type="molecule type" value="Genomic_DNA"/>
</dbReference>
<protein>
    <submittedName>
        <fullName evidence="1">Uncharacterized protein</fullName>
    </submittedName>
</protein>
<organism evidence="1 2">
    <name type="scientific">Catharanthus roseus</name>
    <name type="common">Madagascar periwinkle</name>
    <name type="synonym">Vinca rosea</name>
    <dbReference type="NCBI Taxonomy" id="4058"/>
    <lineage>
        <taxon>Eukaryota</taxon>
        <taxon>Viridiplantae</taxon>
        <taxon>Streptophyta</taxon>
        <taxon>Embryophyta</taxon>
        <taxon>Tracheophyta</taxon>
        <taxon>Spermatophyta</taxon>
        <taxon>Magnoliopsida</taxon>
        <taxon>eudicotyledons</taxon>
        <taxon>Gunneridae</taxon>
        <taxon>Pentapetalae</taxon>
        <taxon>asterids</taxon>
        <taxon>lamiids</taxon>
        <taxon>Gentianales</taxon>
        <taxon>Apocynaceae</taxon>
        <taxon>Rauvolfioideae</taxon>
        <taxon>Vinceae</taxon>
        <taxon>Catharanthinae</taxon>
        <taxon>Catharanthus</taxon>
    </lineage>
</organism>
<comment type="caution">
    <text evidence="1">The sequence shown here is derived from an EMBL/GenBank/DDBJ whole genome shotgun (WGS) entry which is preliminary data.</text>
</comment>
<proteinExistence type="predicted"/>
<evidence type="ECO:0000313" key="2">
    <source>
        <dbReference type="Proteomes" id="UP001060085"/>
    </source>
</evidence>
<dbReference type="Proteomes" id="UP001060085">
    <property type="component" value="Linkage Group LG01"/>
</dbReference>